<dbReference type="InterPro" id="IPR020097">
    <property type="entry name" value="PsdUridine_synth_TruA_a/b_dom"/>
</dbReference>
<evidence type="ECO:0000256" key="4">
    <source>
        <dbReference type="ARBA" id="ARBA00036943"/>
    </source>
</evidence>
<dbReference type="GO" id="GO:0031119">
    <property type="term" value="P:tRNA pseudouridine synthesis"/>
    <property type="evidence" value="ECO:0007669"/>
    <property type="project" value="InterPro"/>
</dbReference>
<evidence type="ECO:0000259" key="7">
    <source>
        <dbReference type="Pfam" id="PF01416"/>
    </source>
</evidence>
<dbReference type="InterPro" id="IPR020103">
    <property type="entry name" value="PsdUridine_synth_cat_dom_sf"/>
</dbReference>
<keyword evidence="2" id="KW-0819">tRNA processing</keyword>
<evidence type="ECO:0000256" key="2">
    <source>
        <dbReference type="ARBA" id="ARBA00022694"/>
    </source>
</evidence>
<evidence type="ECO:0000256" key="5">
    <source>
        <dbReference type="PIRSR" id="PIRSR641708-1"/>
    </source>
</evidence>
<dbReference type="NCBIfam" id="TIGR00071">
    <property type="entry name" value="hisT_truA"/>
    <property type="match status" value="1"/>
</dbReference>
<dbReference type="STRING" id="1280837.A0A316VBP8"/>
<dbReference type="CDD" id="cd02568">
    <property type="entry name" value="PseudoU_synth_PUS1_PUS2"/>
    <property type="match status" value="1"/>
</dbReference>
<keyword evidence="3" id="KW-0413">Isomerase</keyword>
<dbReference type="OrthoDB" id="10256309at2759"/>
<feature type="binding site" evidence="6">
    <location>
        <position position="125"/>
    </location>
    <ligand>
        <name>substrate</name>
    </ligand>
</feature>
<dbReference type="GO" id="GO:0003723">
    <property type="term" value="F:RNA binding"/>
    <property type="evidence" value="ECO:0007669"/>
    <property type="project" value="InterPro"/>
</dbReference>
<dbReference type="InterPro" id="IPR041708">
    <property type="entry name" value="PUS1/PUS2-like"/>
</dbReference>
<sequence>RLPKKKCAIAFGYCGIGYSGLQINHGVKTIEGDIFEAFCKLAAVSKENAINPNKVGLQRAARTDRGVHAAGNLLTMKLILEPPGIGPNDLVKSMNEILPEFIRIWGFTRVQNSFNARTSCDSRQYEYLLPTYVFLPPKPRSHMYNTLQQWAEKSEGEEAGKADADDDEEYRPTIDYLLNHPFWKKQGSDKDFKSDTAAKKQWRISMKQLNRVREIFSKYEGSHNFHNFTVGKPFRDRSAHRHMIKLTISDPKIINETEWVSIKFHGQSFMLHQIRKMIGLLVLVGRTTAPASLIPETFGPARIHVPKAPGLGLLLEEPIFGGYNRRLEETMKRQNEDPISGNSGEGGIRKESVIFSARYGDQMEQFKQKWIYDRIHQEEEEKHEYVKFLQYLDVLSGSDFEYLNPKGVIPQSAILKVGEQQR</sequence>
<evidence type="ECO:0000256" key="6">
    <source>
        <dbReference type="PIRSR" id="PIRSR641708-2"/>
    </source>
</evidence>
<feature type="non-terminal residue" evidence="8">
    <location>
        <position position="422"/>
    </location>
</feature>
<dbReference type="Proteomes" id="UP000245771">
    <property type="component" value="Unassembled WGS sequence"/>
</dbReference>
<feature type="domain" description="Pseudouridine synthase I TruA alpha/beta" evidence="7">
    <location>
        <begin position="217"/>
        <end position="320"/>
    </location>
</feature>
<evidence type="ECO:0000313" key="8">
    <source>
        <dbReference type="EMBL" id="PWN35087.1"/>
    </source>
</evidence>
<dbReference type="PANTHER" id="PTHR11142">
    <property type="entry name" value="PSEUDOURIDYLATE SYNTHASE"/>
    <property type="match status" value="1"/>
</dbReference>
<reference evidence="8 9" key="1">
    <citation type="journal article" date="2018" name="Mol. Biol. Evol.">
        <title>Broad Genomic Sampling Reveals a Smut Pathogenic Ancestry of the Fungal Clade Ustilaginomycotina.</title>
        <authorList>
            <person name="Kijpornyongpan T."/>
            <person name="Mondo S.J."/>
            <person name="Barry K."/>
            <person name="Sandor L."/>
            <person name="Lee J."/>
            <person name="Lipzen A."/>
            <person name="Pangilinan J."/>
            <person name="LaButti K."/>
            <person name="Hainaut M."/>
            <person name="Henrissat B."/>
            <person name="Grigoriev I.V."/>
            <person name="Spatafora J.W."/>
            <person name="Aime M.C."/>
        </authorList>
    </citation>
    <scope>NUCLEOTIDE SEQUENCE [LARGE SCALE GENOMIC DNA]</scope>
    <source>
        <strain evidence="8 9">MCA 3882</strain>
    </source>
</reference>
<evidence type="ECO:0000256" key="1">
    <source>
        <dbReference type="ARBA" id="ARBA00009375"/>
    </source>
</evidence>
<dbReference type="GO" id="GO:0005634">
    <property type="term" value="C:nucleus"/>
    <property type="evidence" value="ECO:0007669"/>
    <property type="project" value="TreeGrafter"/>
</dbReference>
<dbReference type="InParanoid" id="A0A316VBP8"/>
<dbReference type="PANTHER" id="PTHR11142:SF4">
    <property type="entry name" value="PSEUDOURIDYLATE SYNTHASE 1 HOMOLOG"/>
    <property type="match status" value="1"/>
</dbReference>
<dbReference type="Pfam" id="PF01416">
    <property type="entry name" value="PseudoU_synth_1"/>
    <property type="match status" value="1"/>
</dbReference>
<dbReference type="Gene3D" id="3.30.70.660">
    <property type="entry name" value="Pseudouridine synthase I, catalytic domain, C-terminal subdomain"/>
    <property type="match status" value="1"/>
</dbReference>
<feature type="non-terminal residue" evidence="8">
    <location>
        <position position="1"/>
    </location>
</feature>
<dbReference type="FunFam" id="3.30.70.580:FF:000002">
    <property type="entry name" value="tRNA pseudouridine synthase"/>
    <property type="match status" value="1"/>
</dbReference>
<dbReference type="InterPro" id="IPR020095">
    <property type="entry name" value="PsdUridine_synth_TruA_C"/>
</dbReference>
<dbReference type="FunCoup" id="A0A316VBP8">
    <property type="interactions" value="639"/>
</dbReference>
<dbReference type="GeneID" id="37017767"/>
<dbReference type="InterPro" id="IPR001406">
    <property type="entry name" value="PsdUridine_synth_TruA"/>
</dbReference>
<name>A0A316VBP8_9BASI</name>
<comment type="catalytic activity">
    <reaction evidence="4">
        <text>a uridine in tRNA = a pseudouridine in tRNA</text>
        <dbReference type="Rhea" id="RHEA:54572"/>
        <dbReference type="Rhea" id="RHEA-COMP:13339"/>
        <dbReference type="Rhea" id="RHEA-COMP:13934"/>
        <dbReference type="ChEBI" id="CHEBI:65314"/>
        <dbReference type="ChEBI" id="CHEBI:65315"/>
    </reaction>
</comment>
<organism evidence="8 9">
    <name type="scientific">Meira miltonrushii</name>
    <dbReference type="NCBI Taxonomy" id="1280837"/>
    <lineage>
        <taxon>Eukaryota</taxon>
        <taxon>Fungi</taxon>
        <taxon>Dikarya</taxon>
        <taxon>Basidiomycota</taxon>
        <taxon>Ustilaginomycotina</taxon>
        <taxon>Exobasidiomycetes</taxon>
        <taxon>Exobasidiales</taxon>
        <taxon>Brachybasidiaceae</taxon>
        <taxon>Meira</taxon>
    </lineage>
</organism>
<gene>
    <name evidence="8" type="ORF">FA14DRAFT_112756</name>
</gene>
<proteinExistence type="inferred from homology"/>
<keyword evidence="9" id="KW-1185">Reference proteome</keyword>
<comment type="similarity">
    <text evidence="1">Belongs to the tRNA pseudouridine synthase TruA family.</text>
</comment>
<dbReference type="EMBL" id="KZ819603">
    <property type="protein sequence ID" value="PWN35087.1"/>
    <property type="molecule type" value="Genomic_DNA"/>
</dbReference>
<evidence type="ECO:0000256" key="3">
    <source>
        <dbReference type="ARBA" id="ARBA00023235"/>
    </source>
</evidence>
<dbReference type="GO" id="GO:0009982">
    <property type="term" value="F:pseudouridine synthase activity"/>
    <property type="evidence" value="ECO:0007669"/>
    <property type="project" value="InterPro"/>
</dbReference>
<evidence type="ECO:0000313" key="9">
    <source>
        <dbReference type="Proteomes" id="UP000245771"/>
    </source>
</evidence>
<dbReference type="InterPro" id="IPR020094">
    <property type="entry name" value="TruA/RsuA/RluB/E/F_N"/>
</dbReference>
<protein>
    <submittedName>
        <fullName evidence="8">Pseudouridine synthase</fullName>
    </submittedName>
</protein>
<dbReference type="Gene3D" id="3.30.70.580">
    <property type="entry name" value="Pseudouridine synthase I, catalytic domain, N-terminal subdomain"/>
    <property type="match status" value="1"/>
</dbReference>
<dbReference type="GO" id="GO:1990481">
    <property type="term" value="P:mRNA pseudouridine synthesis"/>
    <property type="evidence" value="ECO:0007669"/>
    <property type="project" value="TreeGrafter"/>
</dbReference>
<dbReference type="AlphaFoldDB" id="A0A316VBP8"/>
<accession>A0A316VBP8</accession>
<dbReference type="SUPFAM" id="SSF55120">
    <property type="entry name" value="Pseudouridine synthase"/>
    <property type="match status" value="1"/>
</dbReference>
<feature type="active site" description="Nucleophile" evidence="5">
    <location>
        <position position="64"/>
    </location>
</feature>
<dbReference type="RefSeq" id="XP_025355389.1">
    <property type="nucleotide sequence ID" value="XM_025495986.1"/>
</dbReference>